<sequence length="61" mass="7175">MCYNRWVDLVKSILLRLPSSINLIEKKRLRGRVHSKMIQLQIKLPAMSVVRIHHVGKQKIT</sequence>
<dbReference type="HOGENOM" id="CLU_2947997_0_0_1"/>
<keyword evidence="2" id="KW-1185">Reference proteome</keyword>
<dbReference type="EMBL" id="KB445577">
    <property type="protein sequence ID" value="EMD91190.1"/>
    <property type="molecule type" value="Genomic_DNA"/>
</dbReference>
<proteinExistence type="predicted"/>
<protein>
    <submittedName>
        <fullName evidence="1">Uncharacterized protein</fullName>
    </submittedName>
</protein>
<organism evidence="1 2">
    <name type="scientific">Cochliobolus heterostrophus (strain C5 / ATCC 48332 / race O)</name>
    <name type="common">Southern corn leaf blight fungus</name>
    <name type="synonym">Bipolaris maydis</name>
    <dbReference type="NCBI Taxonomy" id="701091"/>
    <lineage>
        <taxon>Eukaryota</taxon>
        <taxon>Fungi</taxon>
        <taxon>Dikarya</taxon>
        <taxon>Ascomycota</taxon>
        <taxon>Pezizomycotina</taxon>
        <taxon>Dothideomycetes</taxon>
        <taxon>Pleosporomycetidae</taxon>
        <taxon>Pleosporales</taxon>
        <taxon>Pleosporineae</taxon>
        <taxon>Pleosporaceae</taxon>
        <taxon>Bipolaris</taxon>
    </lineage>
</organism>
<evidence type="ECO:0000313" key="2">
    <source>
        <dbReference type="Proteomes" id="UP000016936"/>
    </source>
</evidence>
<reference evidence="2" key="2">
    <citation type="journal article" date="2013" name="PLoS Genet.">
        <title>Comparative genome structure, secondary metabolite, and effector coding capacity across Cochliobolus pathogens.</title>
        <authorList>
            <person name="Condon B.J."/>
            <person name="Leng Y."/>
            <person name="Wu D."/>
            <person name="Bushley K.E."/>
            <person name="Ohm R.A."/>
            <person name="Otillar R."/>
            <person name="Martin J."/>
            <person name="Schackwitz W."/>
            <person name="Grimwood J."/>
            <person name="MohdZainudin N."/>
            <person name="Xue C."/>
            <person name="Wang R."/>
            <person name="Manning V.A."/>
            <person name="Dhillon B."/>
            <person name="Tu Z.J."/>
            <person name="Steffenson B.J."/>
            <person name="Salamov A."/>
            <person name="Sun H."/>
            <person name="Lowry S."/>
            <person name="LaButti K."/>
            <person name="Han J."/>
            <person name="Copeland A."/>
            <person name="Lindquist E."/>
            <person name="Barry K."/>
            <person name="Schmutz J."/>
            <person name="Baker S.E."/>
            <person name="Ciuffetti L.M."/>
            <person name="Grigoriev I.V."/>
            <person name="Zhong S."/>
            <person name="Turgeon B.G."/>
        </authorList>
    </citation>
    <scope>NUCLEOTIDE SEQUENCE [LARGE SCALE GENOMIC DNA]</scope>
    <source>
        <strain evidence="2">C5 / ATCC 48332 / race O</strain>
    </source>
</reference>
<evidence type="ECO:0000313" key="1">
    <source>
        <dbReference type="EMBL" id="EMD91190.1"/>
    </source>
</evidence>
<name>M2T0P7_COCH5</name>
<gene>
    <name evidence="1" type="ORF">COCHEDRAFT_1021862</name>
</gene>
<reference evidence="1 2" key="1">
    <citation type="journal article" date="2012" name="PLoS Pathog.">
        <title>Diverse lifestyles and strategies of plant pathogenesis encoded in the genomes of eighteen Dothideomycetes fungi.</title>
        <authorList>
            <person name="Ohm R.A."/>
            <person name="Feau N."/>
            <person name="Henrissat B."/>
            <person name="Schoch C.L."/>
            <person name="Horwitz B.A."/>
            <person name="Barry K.W."/>
            <person name="Condon B.J."/>
            <person name="Copeland A.C."/>
            <person name="Dhillon B."/>
            <person name="Glaser F."/>
            <person name="Hesse C.N."/>
            <person name="Kosti I."/>
            <person name="LaButti K."/>
            <person name="Lindquist E.A."/>
            <person name="Lucas S."/>
            <person name="Salamov A.A."/>
            <person name="Bradshaw R.E."/>
            <person name="Ciuffetti L."/>
            <person name="Hamelin R.C."/>
            <person name="Kema G.H.J."/>
            <person name="Lawrence C."/>
            <person name="Scott J.A."/>
            <person name="Spatafora J.W."/>
            <person name="Turgeon B.G."/>
            <person name="de Wit P.J.G.M."/>
            <person name="Zhong S."/>
            <person name="Goodwin S.B."/>
            <person name="Grigoriev I.V."/>
        </authorList>
    </citation>
    <scope>NUCLEOTIDE SEQUENCE [LARGE SCALE GENOMIC DNA]</scope>
    <source>
        <strain evidence="2">C5 / ATCC 48332 / race O</strain>
    </source>
</reference>
<dbReference type="Proteomes" id="UP000016936">
    <property type="component" value="Unassembled WGS sequence"/>
</dbReference>
<dbReference type="AlphaFoldDB" id="M2T0P7"/>
<accession>M2T0P7</accession>